<dbReference type="EMBL" id="CADEAL010004358">
    <property type="protein sequence ID" value="CAB1457800.1"/>
    <property type="molecule type" value="Genomic_DNA"/>
</dbReference>
<evidence type="ECO:0000256" key="1">
    <source>
        <dbReference type="SAM" id="MobiDB-lite"/>
    </source>
</evidence>
<dbReference type="AlphaFoldDB" id="A0A9N7ZB38"/>
<sequence length="117" mass="13081">MSLTAKQADRHDGAFIPRPSEQATDRDAKIGGALESFYALKKCPEEKAEGRRRDKTRREKQRAFSLATCAQCQSFSGSIVLTSLQRGHSEESGRTQKGKRKRTNEHALSSKVMVLRS</sequence>
<dbReference type="Proteomes" id="UP001153269">
    <property type="component" value="Unassembled WGS sequence"/>
</dbReference>
<evidence type="ECO:0000313" key="3">
    <source>
        <dbReference type="Proteomes" id="UP001153269"/>
    </source>
</evidence>
<gene>
    <name evidence="2" type="ORF">PLEPLA_LOCUS45627</name>
</gene>
<protein>
    <submittedName>
        <fullName evidence="2">Uncharacterized protein</fullName>
    </submittedName>
</protein>
<name>A0A9N7ZB38_PLEPL</name>
<reference evidence="2" key="1">
    <citation type="submission" date="2020-03" db="EMBL/GenBank/DDBJ databases">
        <authorList>
            <person name="Weist P."/>
        </authorList>
    </citation>
    <scope>NUCLEOTIDE SEQUENCE</scope>
</reference>
<keyword evidence="3" id="KW-1185">Reference proteome</keyword>
<organism evidence="2 3">
    <name type="scientific">Pleuronectes platessa</name>
    <name type="common">European plaice</name>
    <dbReference type="NCBI Taxonomy" id="8262"/>
    <lineage>
        <taxon>Eukaryota</taxon>
        <taxon>Metazoa</taxon>
        <taxon>Chordata</taxon>
        <taxon>Craniata</taxon>
        <taxon>Vertebrata</taxon>
        <taxon>Euteleostomi</taxon>
        <taxon>Actinopterygii</taxon>
        <taxon>Neopterygii</taxon>
        <taxon>Teleostei</taxon>
        <taxon>Neoteleostei</taxon>
        <taxon>Acanthomorphata</taxon>
        <taxon>Carangaria</taxon>
        <taxon>Pleuronectiformes</taxon>
        <taxon>Pleuronectoidei</taxon>
        <taxon>Pleuronectidae</taxon>
        <taxon>Pleuronectes</taxon>
    </lineage>
</organism>
<comment type="caution">
    <text evidence="2">The sequence shown here is derived from an EMBL/GenBank/DDBJ whole genome shotgun (WGS) entry which is preliminary data.</text>
</comment>
<proteinExistence type="predicted"/>
<accession>A0A9N7ZB38</accession>
<evidence type="ECO:0000313" key="2">
    <source>
        <dbReference type="EMBL" id="CAB1457800.1"/>
    </source>
</evidence>
<feature type="region of interest" description="Disordered" evidence="1">
    <location>
        <begin position="1"/>
        <end position="27"/>
    </location>
</feature>
<feature type="region of interest" description="Disordered" evidence="1">
    <location>
        <begin position="83"/>
        <end position="117"/>
    </location>
</feature>